<dbReference type="PROSITE" id="PS00671">
    <property type="entry name" value="D_2_HYDROXYACID_DH_3"/>
    <property type="match status" value="1"/>
</dbReference>
<reference evidence="6" key="1">
    <citation type="journal article" date="2014" name="Front. Microbiol.">
        <title>High frequency of phylogenetically diverse reductive dehalogenase-homologous genes in deep subseafloor sedimentary metagenomes.</title>
        <authorList>
            <person name="Kawai M."/>
            <person name="Futagami T."/>
            <person name="Toyoda A."/>
            <person name="Takaki Y."/>
            <person name="Nishi S."/>
            <person name="Hori S."/>
            <person name="Arai W."/>
            <person name="Tsubouchi T."/>
            <person name="Morono Y."/>
            <person name="Uchiyama I."/>
            <person name="Ito T."/>
            <person name="Fujiyama A."/>
            <person name="Inagaki F."/>
            <person name="Takami H."/>
        </authorList>
    </citation>
    <scope>NUCLEOTIDE SEQUENCE</scope>
    <source>
        <strain evidence="6">Expedition CK06-06</strain>
    </source>
</reference>
<dbReference type="InterPro" id="IPR043322">
    <property type="entry name" value="CtBP"/>
</dbReference>
<dbReference type="AlphaFoldDB" id="X0U569"/>
<dbReference type="EMBL" id="BARS01015796">
    <property type="protein sequence ID" value="GAF94471.1"/>
    <property type="molecule type" value="Genomic_DNA"/>
</dbReference>
<keyword evidence="2" id="KW-0560">Oxidoreductase</keyword>
<evidence type="ECO:0000313" key="6">
    <source>
        <dbReference type="EMBL" id="GAF94471.1"/>
    </source>
</evidence>
<gene>
    <name evidence="6" type="ORF">S01H1_26083</name>
</gene>
<evidence type="ECO:0000259" key="5">
    <source>
        <dbReference type="Pfam" id="PF02826"/>
    </source>
</evidence>
<dbReference type="InterPro" id="IPR050418">
    <property type="entry name" value="D-iso_2-hydroxyacid_DH_PdxB"/>
</dbReference>
<dbReference type="InterPro" id="IPR006140">
    <property type="entry name" value="D-isomer_DH_NAD-bd"/>
</dbReference>
<dbReference type="SUPFAM" id="SSF51735">
    <property type="entry name" value="NAD(P)-binding Rossmann-fold domains"/>
    <property type="match status" value="1"/>
</dbReference>
<dbReference type="InterPro" id="IPR029753">
    <property type="entry name" value="D-isomer_DH_CS"/>
</dbReference>
<dbReference type="CDD" id="cd05299">
    <property type="entry name" value="CtBP_dh"/>
    <property type="match status" value="1"/>
</dbReference>
<dbReference type="InterPro" id="IPR036291">
    <property type="entry name" value="NAD(P)-bd_dom_sf"/>
</dbReference>
<dbReference type="SUPFAM" id="SSF52283">
    <property type="entry name" value="Formate/glycerate dehydrogenase catalytic domain-like"/>
    <property type="match status" value="1"/>
</dbReference>
<keyword evidence="3" id="KW-0520">NAD</keyword>
<dbReference type="Pfam" id="PF02826">
    <property type="entry name" value="2-Hacid_dh_C"/>
    <property type="match status" value="1"/>
</dbReference>
<feature type="non-terminal residue" evidence="6">
    <location>
        <position position="1"/>
    </location>
</feature>
<dbReference type="Gene3D" id="3.40.50.720">
    <property type="entry name" value="NAD(P)-binding Rossmann-like Domain"/>
    <property type="match status" value="2"/>
</dbReference>
<dbReference type="Pfam" id="PF00389">
    <property type="entry name" value="2-Hacid_dh"/>
    <property type="match status" value="1"/>
</dbReference>
<organism evidence="6">
    <name type="scientific">marine sediment metagenome</name>
    <dbReference type="NCBI Taxonomy" id="412755"/>
    <lineage>
        <taxon>unclassified sequences</taxon>
        <taxon>metagenomes</taxon>
        <taxon>ecological metagenomes</taxon>
    </lineage>
</organism>
<evidence type="ECO:0008006" key="7">
    <source>
        <dbReference type="Google" id="ProtNLM"/>
    </source>
</evidence>
<sequence length="283" mass="30836">GMDRIDFGEKLLEPFDVTLVKNIEQTEDSVIANCKDADAVIGSISHANVFTRKVIEQMSKCRLIAGPSIAFETIDLGAANECGIAVANNPDYCLDEVSGRVIGLMLALSYKFFQIDKVVKEEGIGRGQLRQVAGPIARTQGQTLGLVGLGKIATIAALKARGLGMRVISYDPYVLDGYMRALNVEPVDMDTLLKESDFISVHVPVTPATRNFIGYEQFKKMKPTCYFINASRGAVVDEPTMIRALDEKLIAGAGIDVTVKEPIERDNPLLKMSNVILTAHSGW</sequence>
<evidence type="ECO:0000259" key="4">
    <source>
        <dbReference type="Pfam" id="PF00389"/>
    </source>
</evidence>
<dbReference type="GO" id="GO:0016616">
    <property type="term" value="F:oxidoreductase activity, acting on the CH-OH group of donors, NAD or NADP as acceptor"/>
    <property type="evidence" value="ECO:0007669"/>
    <property type="project" value="InterPro"/>
</dbReference>
<dbReference type="InterPro" id="IPR006139">
    <property type="entry name" value="D-isomer_2_OHA_DH_cat_dom"/>
</dbReference>
<evidence type="ECO:0000256" key="1">
    <source>
        <dbReference type="ARBA" id="ARBA00005854"/>
    </source>
</evidence>
<dbReference type="GO" id="GO:0051287">
    <property type="term" value="F:NAD binding"/>
    <property type="evidence" value="ECO:0007669"/>
    <property type="project" value="InterPro"/>
</dbReference>
<dbReference type="PANTHER" id="PTHR43761">
    <property type="entry name" value="D-ISOMER SPECIFIC 2-HYDROXYACID DEHYDROGENASE FAMILY PROTEIN (AFU_ORTHOLOGUE AFUA_1G13630)"/>
    <property type="match status" value="1"/>
</dbReference>
<comment type="similarity">
    <text evidence="1">Belongs to the D-isomer specific 2-hydroxyacid dehydrogenase family.</text>
</comment>
<feature type="domain" description="D-isomer specific 2-hydroxyacid dehydrogenase NAD-binding" evidence="5">
    <location>
        <begin position="102"/>
        <end position="282"/>
    </location>
</feature>
<comment type="caution">
    <text evidence="6">The sequence shown here is derived from an EMBL/GenBank/DDBJ whole genome shotgun (WGS) entry which is preliminary data.</text>
</comment>
<accession>X0U569</accession>
<evidence type="ECO:0000256" key="2">
    <source>
        <dbReference type="ARBA" id="ARBA00023002"/>
    </source>
</evidence>
<feature type="non-terminal residue" evidence="6">
    <location>
        <position position="283"/>
    </location>
</feature>
<dbReference type="PROSITE" id="PS00670">
    <property type="entry name" value="D_2_HYDROXYACID_DH_2"/>
    <property type="match status" value="1"/>
</dbReference>
<proteinExistence type="inferred from homology"/>
<feature type="domain" description="D-isomer specific 2-hydroxyacid dehydrogenase catalytic" evidence="4">
    <location>
        <begin position="16"/>
        <end position="96"/>
    </location>
</feature>
<protein>
    <recommendedName>
        <fullName evidence="7">S-adenosyl-L-homocysteine hydrolase NAD binding domain-containing protein</fullName>
    </recommendedName>
</protein>
<evidence type="ECO:0000256" key="3">
    <source>
        <dbReference type="ARBA" id="ARBA00023027"/>
    </source>
</evidence>
<dbReference type="PANTHER" id="PTHR43761:SF1">
    <property type="entry name" value="D-ISOMER SPECIFIC 2-HYDROXYACID DEHYDROGENASE CATALYTIC DOMAIN-CONTAINING PROTEIN-RELATED"/>
    <property type="match status" value="1"/>
</dbReference>
<name>X0U569_9ZZZZ</name>
<dbReference type="GO" id="GO:0003714">
    <property type="term" value="F:transcription corepressor activity"/>
    <property type="evidence" value="ECO:0007669"/>
    <property type="project" value="InterPro"/>
</dbReference>